<evidence type="ECO:0000313" key="9">
    <source>
        <dbReference type="Proteomes" id="UP000298493"/>
    </source>
</evidence>
<evidence type="ECO:0000259" key="6">
    <source>
        <dbReference type="PROSITE" id="PS51192"/>
    </source>
</evidence>
<protein>
    <submittedName>
        <fullName evidence="8">DEAD/DEAH box helicase-like protein</fullName>
    </submittedName>
</protein>
<dbReference type="PANTHER" id="PTHR44533:SF4">
    <property type="entry name" value="DEAD_H RNA HELICASE, PUTATIVE-RELATED"/>
    <property type="match status" value="1"/>
</dbReference>
<dbReference type="CDD" id="cd18025">
    <property type="entry name" value="DEXHc_DDX60"/>
    <property type="match status" value="1"/>
</dbReference>
<feature type="region of interest" description="Disordered" evidence="5">
    <location>
        <begin position="1198"/>
        <end position="1256"/>
    </location>
</feature>
<reference evidence="8 9" key="1">
    <citation type="submission" date="2019-04" db="EMBL/GenBank/DDBJ databases">
        <title>High contiguity whole genome sequence and gene annotation resource for two Venturia nashicola isolates.</title>
        <authorList>
            <person name="Prokchorchik M."/>
            <person name="Won K."/>
            <person name="Lee Y."/>
            <person name="Choi E.D."/>
            <person name="Segonzac C."/>
            <person name="Sohn K.H."/>
        </authorList>
    </citation>
    <scope>NUCLEOTIDE SEQUENCE [LARGE SCALE GENOMIC DNA]</scope>
    <source>
        <strain evidence="8 9">PRI2</strain>
    </source>
</reference>
<keyword evidence="4" id="KW-0067">ATP-binding</keyword>
<evidence type="ECO:0000256" key="4">
    <source>
        <dbReference type="ARBA" id="ARBA00022840"/>
    </source>
</evidence>
<dbReference type="GO" id="GO:0016787">
    <property type="term" value="F:hydrolase activity"/>
    <property type="evidence" value="ECO:0007669"/>
    <property type="project" value="UniProtKB-KW"/>
</dbReference>
<keyword evidence="1" id="KW-0547">Nucleotide-binding</keyword>
<gene>
    <name evidence="8" type="ORF">E6O75_ATG10290</name>
</gene>
<dbReference type="InterPro" id="IPR011545">
    <property type="entry name" value="DEAD/DEAH_box_helicase_dom"/>
</dbReference>
<organism evidence="8 9">
    <name type="scientific">Venturia nashicola</name>
    <dbReference type="NCBI Taxonomy" id="86259"/>
    <lineage>
        <taxon>Eukaryota</taxon>
        <taxon>Fungi</taxon>
        <taxon>Dikarya</taxon>
        <taxon>Ascomycota</taxon>
        <taxon>Pezizomycotina</taxon>
        <taxon>Dothideomycetes</taxon>
        <taxon>Pleosporomycetidae</taxon>
        <taxon>Venturiales</taxon>
        <taxon>Venturiaceae</taxon>
        <taxon>Venturia</taxon>
    </lineage>
</organism>
<dbReference type="Pfam" id="PF00270">
    <property type="entry name" value="DEAD"/>
    <property type="match status" value="1"/>
</dbReference>
<evidence type="ECO:0000313" key="8">
    <source>
        <dbReference type="EMBL" id="TID13217.1"/>
    </source>
</evidence>
<dbReference type="Pfam" id="PF00271">
    <property type="entry name" value="Helicase_C"/>
    <property type="match status" value="1"/>
</dbReference>
<dbReference type="GO" id="GO:0005737">
    <property type="term" value="C:cytoplasm"/>
    <property type="evidence" value="ECO:0007669"/>
    <property type="project" value="TreeGrafter"/>
</dbReference>
<evidence type="ECO:0000259" key="7">
    <source>
        <dbReference type="PROSITE" id="PS51194"/>
    </source>
</evidence>
<dbReference type="SMART" id="SM00487">
    <property type="entry name" value="DEXDc"/>
    <property type="match status" value="1"/>
</dbReference>
<feature type="domain" description="Helicase C-terminal" evidence="7">
    <location>
        <begin position="1233"/>
        <end position="1406"/>
    </location>
</feature>
<evidence type="ECO:0000256" key="3">
    <source>
        <dbReference type="ARBA" id="ARBA00022806"/>
    </source>
</evidence>
<dbReference type="SMART" id="SM00490">
    <property type="entry name" value="HELICc"/>
    <property type="match status" value="1"/>
</dbReference>
<dbReference type="EMBL" id="SNSC02000028">
    <property type="protein sequence ID" value="TID13217.1"/>
    <property type="molecule type" value="Genomic_DNA"/>
</dbReference>
<evidence type="ECO:0000256" key="1">
    <source>
        <dbReference type="ARBA" id="ARBA00022741"/>
    </source>
</evidence>
<dbReference type="PROSITE" id="PS51194">
    <property type="entry name" value="HELICASE_CTER"/>
    <property type="match status" value="1"/>
</dbReference>
<comment type="caution">
    <text evidence="8">The sequence shown here is derived from an EMBL/GenBank/DDBJ whole genome shotgun (WGS) entry which is preliminary data.</text>
</comment>
<feature type="compositionally biased region" description="Low complexity" evidence="5">
    <location>
        <begin position="553"/>
        <end position="564"/>
    </location>
</feature>
<keyword evidence="3 8" id="KW-0347">Helicase</keyword>
<dbReference type="Pfam" id="PF23002">
    <property type="entry name" value="PIN-like_DDX60"/>
    <property type="match status" value="1"/>
</dbReference>
<proteinExistence type="predicted"/>
<dbReference type="Gene3D" id="3.40.50.300">
    <property type="entry name" value="P-loop containing nucleotide triphosphate hydrolases"/>
    <property type="match status" value="2"/>
</dbReference>
<dbReference type="PROSITE" id="PS51192">
    <property type="entry name" value="HELICASE_ATP_BIND_1"/>
    <property type="match status" value="1"/>
</dbReference>
<evidence type="ECO:0000256" key="5">
    <source>
        <dbReference type="SAM" id="MobiDB-lite"/>
    </source>
</evidence>
<dbReference type="GO" id="GO:0005524">
    <property type="term" value="F:ATP binding"/>
    <property type="evidence" value="ECO:0007669"/>
    <property type="project" value="UniProtKB-KW"/>
</dbReference>
<feature type="region of interest" description="Disordered" evidence="5">
    <location>
        <begin position="1734"/>
        <end position="1784"/>
    </location>
</feature>
<feature type="compositionally biased region" description="Acidic residues" evidence="5">
    <location>
        <begin position="1218"/>
        <end position="1228"/>
    </location>
</feature>
<dbReference type="SUPFAM" id="SSF52540">
    <property type="entry name" value="P-loop containing nucleoside triphosphate hydrolases"/>
    <property type="match status" value="1"/>
</dbReference>
<accession>A0A4Z1NCT5</accession>
<dbReference type="OrthoDB" id="2320933at2759"/>
<feature type="region of interest" description="Disordered" evidence="5">
    <location>
        <begin position="521"/>
        <end position="569"/>
    </location>
</feature>
<dbReference type="FunFam" id="3.40.50.300:FF:001039">
    <property type="entry name" value="ATP-dependent RNA helicase DDX60"/>
    <property type="match status" value="1"/>
</dbReference>
<name>A0A4Z1NCT5_9PEZI</name>
<dbReference type="PANTHER" id="PTHR44533">
    <property type="entry name" value="DEAD/H RNA HELICASE, PUTATIVE-RELATED"/>
    <property type="match status" value="1"/>
</dbReference>
<dbReference type="InterPro" id="IPR059032">
    <property type="entry name" value="WHD_DDX60"/>
</dbReference>
<dbReference type="InterPro" id="IPR052431">
    <property type="entry name" value="SKI2_subfamily_helicases"/>
</dbReference>
<feature type="compositionally biased region" description="Basic and acidic residues" evidence="5">
    <location>
        <begin position="527"/>
        <end position="552"/>
    </location>
</feature>
<feature type="compositionally biased region" description="Basic and acidic residues" evidence="5">
    <location>
        <begin position="1229"/>
        <end position="1242"/>
    </location>
</feature>
<dbReference type="Pfam" id="PF26076">
    <property type="entry name" value="WHD_DDX60"/>
    <property type="match status" value="1"/>
</dbReference>
<keyword evidence="9" id="KW-1185">Reference proteome</keyword>
<evidence type="ECO:0000256" key="2">
    <source>
        <dbReference type="ARBA" id="ARBA00022801"/>
    </source>
</evidence>
<dbReference type="GO" id="GO:0003676">
    <property type="term" value="F:nucleic acid binding"/>
    <property type="evidence" value="ECO:0007669"/>
    <property type="project" value="InterPro"/>
</dbReference>
<dbReference type="InterPro" id="IPR001650">
    <property type="entry name" value="Helicase_C-like"/>
</dbReference>
<dbReference type="GO" id="GO:0004386">
    <property type="term" value="F:helicase activity"/>
    <property type="evidence" value="ECO:0007669"/>
    <property type="project" value="UniProtKB-KW"/>
</dbReference>
<dbReference type="InterPro" id="IPR027417">
    <property type="entry name" value="P-loop_NTPase"/>
</dbReference>
<dbReference type="Proteomes" id="UP000298493">
    <property type="component" value="Unassembled WGS sequence"/>
</dbReference>
<dbReference type="STRING" id="86259.A0A4Z1NCT5"/>
<dbReference type="InterPro" id="IPR055124">
    <property type="entry name" value="PIN-like_DDX60"/>
</dbReference>
<dbReference type="InterPro" id="IPR014001">
    <property type="entry name" value="Helicase_ATP-bd"/>
</dbReference>
<keyword evidence="2" id="KW-0378">Hydrolase</keyword>
<sequence length="1816" mass="201097">MASSGQLEAWYEKVHSRRVDLVGDYAGNELFLVEGDSLLLHAFSDPNLDFDDGFQLLHATYNVENFLKKLVVRGCNFHIGFLDDHKTLCIPPNATHHRQKYLLARTAIIRHLEANLPETNDQVTIKNFTSVLSKEFLDYLQETGMYFVMLHDGAHIVNKEAGEDQQKQARNAKTHLRFLVHWLVQKGYNVALMNDLTFVDTKIMTMVLEERHLEKTIEFSKENGIDEVEPTEAASFDDIIEIIRKFADENDTELSERDAITLLALAQLLKKNKIDATLASTFLLHTASLDYIPLASRRLSAASHNSKSTEAIELFTQLACQALNDTNVQDFMDVEVGECDVGDLVDARLFFALQAMVKDNQLLVDNSTSGLSSKYESLMAVLKATSGNNDLLPIKMANLEKPVLSKHLTSSPSADFVMPFHDVAFDKHLAPIHLSTDSNAAIHQSATTTRIFQELTHWHNARRPLATKGHVEVLNKWALKRNQRFMAEMISYAASLTNANGKSLDPEIIIAGGSGKTSKLAIIPGKPDAKSKKSDAATKKEETAAKKEEAAANKKGGQAKKSAQTNKKGGKAAALEAAAAIKASKSDQEETKYLSAWDAHCKEVLQVEVDPEEQYAKTEQYFQRLVPKVAAIVGTEVELFKIGSLFELWTRIRKSPRSKTDPKQQALIQGKENGEGYVALIWDAATRLSRGPKEVTKTVATLTNEVLAALKLPALTFPMSSNDRKLPFTIGALRKAKIEKLDLSLSQASMDFQLNYCGPYFDRSVDAAPDARVPFQPDAWQRKVLDAIDARKSMLVVAPTSAGKTFISFYAMKQVLEASDGDVLVYVAPTKALVNQIAAEVQARFTKSYKHAGKSVWGIHTRDYRINNPAGCQILVTVPHILQIMLLAPSNAMKKDSWANRVKSIIFDEVHCIGQAEDGLIWEQLLLLAPCPIIALSATVGNPTELAGWLADTQKAIGNELVMVQHKTRYSDLRKFVYMPPKKFAFKPLKHQAKIPIPGLDGSNSFAFVHPVASLVDRSRGMPEDLTLEARDCLLLYNAMAKVQTKNFTIDASLSPAKALPEVTKKADVLKWEAKLKAVLQQWMKDANSPFEEVLEILSKPVAKHKLESSDADDDDAARTVNAGSLSSTTLPLLLELHQQDALPAIIFNYDRSACEQLARQIVNELKECEDAWKESSATWKKKMAAFQVWTAAQEKAAEKAKKAPTASKTKKKKKAGDDEDGGDDGEEERGSKTDSARDKADSGGSSFSSFNPDAPQEGFHFADSKKLLPSELIEHQRVLRWRGVPEWLVVALDRGVGVHHSGMNRKYRQVCEILFRKGFMRVVVATGTLALGINMPCKTVVFSGDSVFLTALNFRQAAGRAGRRGFDVLGNVVFQGINFNKVCRLMSSRLPDLNGHFPITTSLVLRLFTLINETQHSPYATNAINALLSQPRLYLGGAEAKDTVLHHLRFSIEYLRRQSLLSESGVPLNFAGAVSHLSYMEDAGFAFHALLKDGYFHQLCSKIYRKPQAVLLELMLTMSHLFCRQVCRQADEEFIENVVKRSPSIVFLPAMPKEAEVVLRSHNDQTLNIFRSYVKTFVGQHIKESDHILPLTTMEIKSEADGAKFASFLPQSLPNTEIRSPFVALSGHGDDFKSIGDLCRTVRAGVFLEESVIPHVKIHPQETDAPLNAYLYDFFKHGDVSALENGNGIRRGDVWFLLNDFSLVLATIVTSLSNFMKLTPDSDMDMIDLQGSGDKVEEAAGSDTDSDAESEHSGESSVDYDDASTLPTSVGGTSVDGGESVPSWASDNGAGMKKILKAFKMLQADYNAKFLKMWA</sequence>
<feature type="domain" description="Helicase ATP-binding" evidence="6">
    <location>
        <begin position="785"/>
        <end position="958"/>
    </location>
</feature>